<dbReference type="EMBL" id="UINC01050260">
    <property type="protein sequence ID" value="SVB63006.1"/>
    <property type="molecule type" value="Genomic_DNA"/>
</dbReference>
<evidence type="ECO:0000313" key="1">
    <source>
        <dbReference type="EMBL" id="SVB63006.1"/>
    </source>
</evidence>
<protein>
    <submittedName>
        <fullName evidence="1">Uncharacterized protein</fullName>
    </submittedName>
</protein>
<feature type="non-terminal residue" evidence="1">
    <location>
        <position position="1"/>
    </location>
</feature>
<gene>
    <name evidence="1" type="ORF">METZ01_LOCUS215860</name>
</gene>
<sequence length="30" mass="3720">NISKLQMHRCQNVLNQHWRLLKDKLCSIHY</sequence>
<dbReference type="AlphaFoldDB" id="A0A382FIR9"/>
<reference evidence="1" key="1">
    <citation type="submission" date="2018-05" db="EMBL/GenBank/DDBJ databases">
        <authorList>
            <person name="Lanie J.A."/>
            <person name="Ng W.-L."/>
            <person name="Kazmierczak K.M."/>
            <person name="Andrzejewski T.M."/>
            <person name="Davidsen T.M."/>
            <person name="Wayne K.J."/>
            <person name="Tettelin H."/>
            <person name="Glass J.I."/>
            <person name="Rusch D."/>
            <person name="Podicherti R."/>
            <person name="Tsui H.-C.T."/>
            <person name="Winkler M.E."/>
        </authorList>
    </citation>
    <scope>NUCLEOTIDE SEQUENCE</scope>
</reference>
<feature type="non-terminal residue" evidence="1">
    <location>
        <position position="30"/>
    </location>
</feature>
<proteinExistence type="predicted"/>
<accession>A0A382FIR9</accession>
<name>A0A382FIR9_9ZZZZ</name>
<organism evidence="1">
    <name type="scientific">marine metagenome</name>
    <dbReference type="NCBI Taxonomy" id="408172"/>
    <lineage>
        <taxon>unclassified sequences</taxon>
        <taxon>metagenomes</taxon>
        <taxon>ecological metagenomes</taxon>
    </lineage>
</organism>